<evidence type="ECO:0000256" key="2">
    <source>
        <dbReference type="RuleBase" id="RU369065"/>
    </source>
</evidence>
<protein>
    <recommendedName>
        <fullName evidence="2">Protein TIFY</fullName>
    </recommendedName>
    <alternativeName>
        <fullName evidence="2">Jasmonate ZIM domain-containing protein</fullName>
    </alternativeName>
</protein>
<dbReference type="PROSITE" id="PS51320">
    <property type="entry name" value="TIFY"/>
    <property type="match status" value="1"/>
</dbReference>
<name>A0A9E7GKR6_9LILI</name>
<dbReference type="EMBL" id="CP097509">
    <property type="protein sequence ID" value="URE16600.1"/>
    <property type="molecule type" value="Genomic_DNA"/>
</dbReference>
<keyword evidence="2" id="KW-1184">Jasmonic acid signaling pathway</keyword>
<accession>A0A9E7GKR6</accession>
<feature type="domain" description="Tify" evidence="4">
    <location>
        <begin position="115"/>
        <end position="149"/>
    </location>
</feature>
<dbReference type="Proteomes" id="UP001055439">
    <property type="component" value="Chromosome 7"/>
</dbReference>
<dbReference type="OrthoDB" id="782771at2759"/>
<dbReference type="GO" id="GO:0009611">
    <property type="term" value="P:response to wounding"/>
    <property type="evidence" value="ECO:0007669"/>
    <property type="project" value="UniProtKB-UniRule"/>
</dbReference>
<dbReference type="InterPro" id="IPR040390">
    <property type="entry name" value="TIFY/JAZ"/>
</dbReference>
<evidence type="ECO:0000256" key="1">
    <source>
        <dbReference type="ARBA" id="ARBA00008614"/>
    </source>
</evidence>
<evidence type="ECO:0000256" key="3">
    <source>
        <dbReference type="SAM" id="MobiDB-lite"/>
    </source>
</evidence>
<dbReference type="Pfam" id="PF06200">
    <property type="entry name" value="tify"/>
    <property type="match status" value="1"/>
</dbReference>
<keyword evidence="6" id="KW-1185">Reference proteome</keyword>
<comment type="subcellular location">
    <subcellularLocation>
        <location evidence="2">Nucleus</location>
    </subcellularLocation>
</comment>
<organism evidence="5 6">
    <name type="scientific">Musa troglodytarum</name>
    <name type="common">fe'i banana</name>
    <dbReference type="NCBI Taxonomy" id="320322"/>
    <lineage>
        <taxon>Eukaryota</taxon>
        <taxon>Viridiplantae</taxon>
        <taxon>Streptophyta</taxon>
        <taxon>Embryophyta</taxon>
        <taxon>Tracheophyta</taxon>
        <taxon>Spermatophyta</taxon>
        <taxon>Magnoliopsida</taxon>
        <taxon>Liliopsida</taxon>
        <taxon>Zingiberales</taxon>
        <taxon>Musaceae</taxon>
        <taxon>Musa</taxon>
    </lineage>
</organism>
<dbReference type="GO" id="GO:0005634">
    <property type="term" value="C:nucleus"/>
    <property type="evidence" value="ECO:0007669"/>
    <property type="project" value="UniProtKB-SubCell"/>
</dbReference>
<dbReference type="GO" id="GO:0031347">
    <property type="term" value="P:regulation of defense response"/>
    <property type="evidence" value="ECO:0007669"/>
    <property type="project" value="UniProtKB-UniRule"/>
</dbReference>
<sequence>MVGSRCDPDLRLRLGINGGDDGGHCSTDFMGVHSSPDALCRVEEASGSSRSEYQQQQQLTICYNGRICVCDVTEIEISCDLDLRLRLSGSGSDVCPTDSGTVGTKGLVEFTGKSTEYQQQQITMLYNRRICVFNLTDFKARAIISMAKRQMDEQQAKGSSLLPRDPPPSPHPRPPEQLLINPGLAMKRSLRLFLQKRKSRLHSLSPYAPRPL</sequence>
<feature type="region of interest" description="Disordered" evidence="3">
    <location>
        <begin position="154"/>
        <end position="179"/>
    </location>
</feature>
<evidence type="ECO:0000313" key="6">
    <source>
        <dbReference type="Proteomes" id="UP001055439"/>
    </source>
</evidence>
<dbReference type="AlphaFoldDB" id="A0A9E7GKR6"/>
<evidence type="ECO:0000313" key="5">
    <source>
        <dbReference type="EMBL" id="URE16600.1"/>
    </source>
</evidence>
<proteinExistence type="inferred from homology"/>
<keyword evidence="2" id="KW-0539">Nucleus</keyword>
<comment type="function">
    <text evidence="2">Repressor of jasmonate responses.</text>
</comment>
<reference evidence="5" key="1">
    <citation type="submission" date="2022-05" db="EMBL/GenBank/DDBJ databases">
        <title>The Musa troglodytarum L. genome provides insights into the mechanism of non-climacteric behaviour and enrichment of carotenoids.</title>
        <authorList>
            <person name="Wang J."/>
        </authorList>
    </citation>
    <scope>NUCLEOTIDE SEQUENCE</scope>
    <source>
        <tissue evidence="5">Leaf</tissue>
    </source>
</reference>
<comment type="domain">
    <text evidence="2">The jas domain is required for interaction with COI1.</text>
</comment>
<dbReference type="InterPro" id="IPR010399">
    <property type="entry name" value="Tify_dom"/>
</dbReference>
<comment type="similarity">
    <text evidence="1 2">Belongs to the TIFY/JAZ family.</text>
</comment>
<dbReference type="PANTHER" id="PTHR33077">
    <property type="entry name" value="PROTEIN TIFY 4A-RELATED-RELATED"/>
    <property type="match status" value="1"/>
</dbReference>
<dbReference type="GO" id="GO:2000022">
    <property type="term" value="P:regulation of jasmonic acid mediated signaling pathway"/>
    <property type="evidence" value="ECO:0007669"/>
    <property type="project" value="UniProtKB-UniRule"/>
</dbReference>
<gene>
    <name evidence="5" type="ORF">MUK42_10627</name>
</gene>
<evidence type="ECO:0000259" key="4">
    <source>
        <dbReference type="PROSITE" id="PS51320"/>
    </source>
</evidence>
<dbReference type="PANTHER" id="PTHR33077:SF17">
    <property type="entry name" value="PROTEIN TIFY 5B"/>
    <property type="match status" value="1"/>
</dbReference>